<proteinExistence type="predicted"/>
<evidence type="ECO:0000256" key="1">
    <source>
        <dbReference type="SAM" id="MobiDB-lite"/>
    </source>
</evidence>
<organism evidence="2 3">
    <name type="scientific">Elysia crispata</name>
    <name type="common">lettuce slug</name>
    <dbReference type="NCBI Taxonomy" id="231223"/>
    <lineage>
        <taxon>Eukaryota</taxon>
        <taxon>Metazoa</taxon>
        <taxon>Spiralia</taxon>
        <taxon>Lophotrochozoa</taxon>
        <taxon>Mollusca</taxon>
        <taxon>Gastropoda</taxon>
        <taxon>Heterobranchia</taxon>
        <taxon>Euthyneura</taxon>
        <taxon>Panpulmonata</taxon>
        <taxon>Sacoglossa</taxon>
        <taxon>Placobranchoidea</taxon>
        <taxon>Plakobranchidae</taxon>
        <taxon>Elysia</taxon>
    </lineage>
</organism>
<gene>
    <name evidence="2" type="ORF">RRG08_037303</name>
</gene>
<evidence type="ECO:0000313" key="2">
    <source>
        <dbReference type="EMBL" id="KAK3787025.1"/>
    </source>
</evidence>
<dbReference type="EMBL" id="JAWDGP010001912">
    <property type="protein sequence ID" value="KAK3787025.1"/>
    <property type="molecule type" value="Genomic_DNA"/>
</dbReference>
<evidence type="ECO:0000313" key="3">
    <source>
        <dbReference type="Proteomes" id="UP001283361"/>
    </source>
</evidence>
<reference evidence="2" key="1">
    <citation type="journal article" date="2023" name="G3 (Bethesda)">
        <title>A reference genome for the long-term kleptoplast-retaining sea slug Elysia crispata morphotype clarki.</title>
        <authorList>
            <person name="Eastman K.E."/>
            <person name="Pendleton A.L."/>
            <person name="Shaikh M.A."/>
            <person name="Suttiyut T."/>
            <person name="Ogas R."/>
            <person name="Tomko P."/>
            <person name="Gavelis G."/>
            <person name="Widhalm J.R."/>
            <person name="Wisecaver J.H."/>
        </authorList>
    </citation>
    <scope>NUCLEOTIDE SEQUENCE</scope>
    <source>
        <strain evidence="2">ECLA1</strain>
    </source>
</reference>
<sequence length="133" mass="15358">MKFHLNPYEGGHEECRCQTLCFRRTAWNRLRFQGCSDLDLKVMFADYPLDHRSHGDHNLILRPHPLTLNSSTDPDLIPRPHLLTLNSSTDPNLIPRPHPLTSNSSTDPNLILRSQTYPLTLNLPIDTRLIHYV</sequence>
<feature type="region of interest" description="Disordered" evidence="1">
    <location>
        <begin position="87"/>
        <end position="107"/>
    </location>
</feature>
<comment type="caution">
    <text evidence="2">The sequence shown here is derived from an EMBL/GenBank/DDBJ whole genome shotgun (WGS) entry which is preliminary data.</text>
</comment>
<accession>A0AAE1AFN2</accession>
<name>A0AAE1AFN2_9GAST</name>
<dbReference type="AlphaFoldDB" id="A0AAE1AFN2"/>
<protein>
    <submittedName>
        <fullName evidence="2">Uncharacterized protein</fullName>
    </submittedName>
</protein>
<keyword evidence="3" id="KW-1185">Reference proteome</keyword>
<dbReference type="Proteomes" id="UP001283361">
    <property type="component" value="Unassembled WGS sequence"/>
</dbReference>